<proteinExistence type="predicted"/>
<dbReference type="PROSITE" id="PS50095">
    <property type="entry name" value="PLAT"/>
    <property type="match status" value="1"/>
</dbReference>
<accession>A0AAP0Q7V7</accession>
<feature type="domain" description="PLAT" evidence="2">
    <location>
        <begin position="100"/>
        <end position="223"/>
    </location>
</feature>
<evidence type="ECO:0000313" key="4">
    <source>
        <dbReference type="Proteomes" id="UP001420932"/>
    </source>
</evidence>
<dbReference type="InterPro" id="IPR001024">
    <property type="entry name" value="PLAT/LH2_dom"/>
</dbReference>
<dbReference type="AlphaFoldDB" id="A0AAP0Q7V7"/>
<dbReference type="Proteomes" id="UP001420932">
    <property type="component" value="Unassembled WGS sequence"/>
</dbReference>
<dbReference type="SUPFAM" id="SSF49723">
    <property type="entry name" value="Lipase/lipooxygenase domain (PLAT/LH2 domain)"/>
    <property type="match status" value="1"/>
</dbReference>
<dbReference type="EMBL" id="JBBNAF010000001">
    <property type="protein sequence ID" value="KAK9170123.1"/>
    <property type="molecule type" value="Genomic_DNA"/>
</dbReference>
<evidence type="ECO:0000259" key="2">
    <source>
        <dbReference type="PROSITE" id="PS50095"/>
    </source>
</evidence>
<dbReference type="Gene3D" id="2.60.60.20">
    <property type="entry name" value="PLAT/LH2 domain"/>
    <property type="match status" value="1"/>
</dbReference>
<comment type="caution">
    <text evidence="3">The sequence shown here is derived from an EMBL/GenBank/DDBJ whole genome shotgun (WGS) entry which is preliminary data.</text>
</comment>
<comment type="caution">
    <text evidence="1">Lacks conserved residue(s) required for the propagation of feature annotation.</text>
</comment>
<name>A0AAP0Q7V7_9MAGN</name>
<dbReference type="SMART" id="SM00308">
    <property type="entry name" value="LH2"/>
    <property type="match status" value="1"/>
</dbReference>
<evidence type="ECO:0000256" key="1">
    <source>
        <dbReference type="PROSITE-ProRule" id="PRU00152"/>
    </source>
</evidence>
<keyword evidence="4" id="KW-1185">Reference proteome</keyword>
<sequence>MSIINPTTAHQLHSHAEPSRALLAAPKAAFSAHARPSISLLKPSPSSVDQFFRATKLGSSHVVRRARFGGNAIKASIATTSETTVTVKAVVTVQTTFGGTLSNLGVSRGVDDIADLFGKSLLLELVSSDLDPNSEKEKTLTAYAHRGKKQDDELQYEATFKVSEAFGEVGAVLIENEHHKEMFFKEIVLHGLPDGRSPSVATLGCIPIILAIPNTKRVKQLREKDLENQRGDGTGRA</sequence>
<reference evidence="3 4" key="1">
    <citation type="submission" date="2024-01" db="EMBL/GenBank/DDBJ databases">
        <title>Genome assemblies of Stephania.</title>
        <authorList>
            <person name="Yang L."/>
        </authorList>
    </citation>
    <scope>NUCLEOTIDE SEQUENCE [LARGE SCALE GENOMIC DNA]</scope>
    <source>
        <strain evidence="3">YNDBR</strain>
        <tissue evidence="3">Leaf</tissue>
    </source>
</reference>
<gene>
    <name evidence="3" type="ORF">Syun_002263</name>
</gene>
<organism evidence="3 4">
    <name type="scientific">Stephania yunnanensis</name>
    <dbReference type="NCBI Taxonomy" id="152371"/>
    <lineage>
        <taxon>Eukaryota</taxon>
        <taxon>Viridiplantae</taxon>
        <taxon>Streptophyta</taxon>
        <taxon>Embryophyta</taxon>
        <taxon>Tracheophyta</taxon>
        <taxon>Spermatophyta</taxon>
        <taxon>Magnoliopsida</taxon>
        <taxon>Ranunculales</taxon>
        <taxon>Menispermaceae</taxon>
        <taxon>Menispermoideae</taxon>
        <taxon>Cissampelideae</taxon>
        <taxon>Stephania</taxon>
    </lineage>
</organism>
<evidence type="ECO:0000313" key="3">
    <source>
        <dbReference type="EMBL" id="KAK9170123.1"/>
    </source>
</evidence>
<dbReference type="InterPro" id="IPR036392">
    <property type="entry name" value="PLAT/LH2_dom_sf"/>
</dbReference>
<protein>
    <recommendedName>
        <fullName evidence="2">PLAT domain-containing protein</fullName>
    </recommendedName>
</protein>